<comment type="caution">
    <text evidence="2">The sequence shown here is derived from an EMBL/GenBank/DDBJ whole genome shotgun (WGS) entry which is preliminary data.</text>
</comment>
<feature type="compositionally biased region" description="Polar residues" evidence="1">
    <location>
        <begin position="272"/>
        <end position="288"/>
    </location>
</feature>
<dbReference type="EMBL" id="VCGU01000007">
    <property type="protein sequence ID" value="TRY73057.1"/>
    <property type="molecule type" value="Genomic_DNA"/>
</dbReference>
<proteinExistence type="predicted"/>
<feature type="compositionally biased region" description="Polar residues" evidence="1">
    <location>
        <begin position="314"/>
        <end position="324"/>
    </location>
</feature>
<dbReference type="Proteomes" id="UP000318571">
    <property type="component" value="Chromosome 3"/>
</dbReference>
<evidence type="ECO:0000256" key="1">
    <source>
        <dbReference type="SAM" id="MobiDB-lite"/>
    </source>
</evidence>
<feature type="region of interest" description="Disordered" evidence="1">
    <location>
        <begin position="121"/>
        <end position="144"/>
    </location>
</feature>
<evidence type="ECO:0000313" key="3">
    <source>
        <dbReference type="Proteomes" id="UP000318571"/>
    </source>
</evidence>
<accession>A0A553P5U1</accession>
<protein>
    <submittedName>
        <fullName evidence="2">Uncharacterized protein</fullName>
    </submittedName>
</protein>
<feature type="compositionally biased region" description="Polar residues" evidence="1">
    <location>
        <begin position="242"/>
        <end position="261"/>
    </location>
</feature>
<keyword evidence="3" id="KW-1185">Reference proteome</keyword>
<feature type="region of interest" description="Disordered" evidence="1">
    <location>
        <begin position="238"/>
        <end position="288"/>
    </location>
</feature>
<sequence>MCLPGSEDFTSMELKASAVQEWLEQDGTTKRDLAPTKSLPSTIFMKGRIPSHLPGPELNSESDSDDNLKLRLEKMIFAPRVLRKTGSVPTYLEQLSYDADESDFVDDNPDEEHHGLMMKPLSSLSSSSKTNRVEKAAGNHPGSGEGALYSVVDYPIPTTRKRSKKMSTTSSVHSTGSSWSLDNPFINLMSEARIRKISADRISNFSTIEANQFQFRKVSESPSQKSVPEEIEMIAILDSHSDPQGSSTRRSQQYPNIMSSRARSKNRLHTRMSGNRQGIIRNQQAKTAQGSWVFENYQQQIYERTHKPWKQSHQDQNSNDQGSAIPTKKVPIQTTRLRSVDENLFLPNKPFNRRRSSAQVGSKARSRNPSRSPESSDRAHSQPRPFGSGPSGDEELTHFRRHTRTRSTWAPGNKPGAIADSNEPSMTRDDEQGNIGKRTTIKKSFQRIGKIFGQRK</sequence>
<reference evidence="2 3" key="1">
    <citation type="journal article" date="2018" name="Nat. Ecol. Evol.">
        <title>Genomic signatures of mitonuclear coevolution across populations of Tigriopus californicus.</title>
        <authorList>
            <person name="Barreto F.S."/>
            <person name="Watson E.T."/>
            <person name="Lima T.G."/>
            <person name="Willett C.S."/>
            <person name="Edmands S."/>
            <person name="Li W."/>
            <person name="Burton R.S."/>
        </authorList>
    </citation>
    <scope>NUCLEOTIDE SEQUENCE [LARGE SCALE GENOMIC DNA]</scope>
    <source>
        <strain evidence="2 3">San Diego</strain>
    </source>
</reference>
<dbReference type="AlphaFoldDB" id="A0A553P5U1"/>
<evidence type="ECO:0000313" key="2">
    <source>
        <dbReference type="EMBL" id="TRY73057.1"/>
    </source>
</evidence>
<name>A0A553P5U1_TIGCA</name>
<feature type="region of interest" description="Disordered" evidence="1">
    <location>
        <begin position="26"/>
        <end position="65"/>
    </location>
</feature>
<organism evidence="2 3">
    <name type="scientific">Tigriopus californicus</name>
    <name type="common">Marine copepod</name>
    <dbReference type="NCBI Taxonomy" id="6832"/>
    <lineage>
        <taxon>Eukaryota</taxon>
        <taxon>Metazoa</taxon>
        <taxon>Ecdysozoa</taxon>
        <taxon>Arthropoda</taxon>
        <taxon>Crustacea</taxon>
        <taxon>Multicrustacea</taxon>
        <taxon>Hexanauplia</taxon>
        <taxon>Copepoda</taxon>
        <taxon>Harpacticoida</taxon>
        <taxon>Harpacticidae</taxon>
        <taxon>Tigriopus</taxon>
    </lineage>
</organism>
<gene>
    <name evidence="2" type="ORF">TCAL_05461</name>
</gene>
<feature type="region of interest" description="Disordered" evidence="1">
    <location>
        <begin position="307"/>
        <end position="456"/>
    </location>
</feature>